<dbReference type="InterPro" id="IPR001128">
    <property type="entry name" value="Cyt_P450"/>
</dbReference>
<evidence type="ECO:0000256" key="11">
    <source>
        <dbReference type="ARBA" id="ARBA00023004"/>
    </source>
</evidence>
<dbReference type="PRINTS" id="PR00463">
    <property type="entry name" value="EP450I"/>
</dbReference>
<dbReference type="CDD" id="cd20660">
    <property type="entry name" value="CYP4V-like"/>
    <property type="match status" value="1"/>
</dbReference>
<evidence type="ECO:0000256" key="16">
    <source>
        <dbReference type="SAM" id="Phobius"/>
    </source>
</evidence>
<proteinExistence type="inferred from homology"/>
<comment type="similarity">
    <text evidence="5 15">Belongs to the cytochrome P450 family.</text>
</comment>
<keyword evidence="8" id="KW-0256">Endoplasmic reticulum</keyword>
<reference evidence="17" key="1">
    <citation type="submission" date="2020-05" db="UniProtKB">
        <authorList>
            <consortium name="EnsemblMetazoa"/>
        </authorList>
    </citation>
    <scope>IDENTIFICATION</scope>
    <source>
        <strain evidence="17">TTRI</strain>
    </source>
</reference>
<evidence type="ECO:0000256" key="6">
    <source>
        <dbReference type="ARBA" id="ARBA00022617"/>
    </source>
</evidence>
<accession>A0A1A9UXF2</accession>
<evidence type="ECO:0000256" key="2">
    <source>
        <dbReference type="ARBA" id="ARBA00003690"/>
    </source>
</evidence>
<evidence type="ECO:0000256" key="9">
    <source>
        <dbReference type="ARBA" id="ARBA00022848"/>
    </source>
</evidence>
<evidence type="ECO:0000256" key="1">
    <source>
        <dbReference type="ARBA" id="ARBA00001971"/>
    </source>
</evidence>
<feature type="binding site" description="axial binding residue" evidence="14">
    <location>
        <position position="497"/>
    </location>
    <ligand>
        <name>heme</name>
        <dbReference type="ChEBI" id="CHEBI:30413"/>
    </ligand>
    <ligandPart>
        <name>Fe</name>
        <dbReference type="ChEBI" id="CHEBI:18248"/>
    </ligandPart>
</feature>
<evidence type="ECO:0000256" key="5">
    <source>
        <dbReference type="ARBA" id="ARBA00010617"/>
    </source>
</evidence>
<keyword evidence="9" id="KW-0492">Microsome</keyword>
<keyword evidence="16" id="KW-0812">Transmembrane</keyword>
<dbReference type="EnsemblMetazoa" id="GAUT018916-RA">
    <property type="protein sequence ID" value="GAUT018916-PA"/>
    <property type="gene ID" value="GAUT018916"/>
</dbReference>
<dbReference type="STRING" id="7395.A0A1A9UXF2"/>
<keyword evidence="13 16" id="KW-0472">Membrane</keyword>
<comment type="cofactor">
    <cofactor evidence="1 14">
        <name>heme</name>
        <dbReference type="ChEBI" id="CHEBI:30413"/>
    </cofactor>
</comment>
<evidence type="ECO:0000256" key="7">
    <source>
        <dbReference type="ARBA" id="ARBA00022723"/>
    </source>
</evidence>
<dbReference type="GO" id="GO:0005506">
    <property type="term" value="F:iron ion binding"/>
    <property type="evidence" value="ECO:0007669"/>
    <property type="project" value="InterPro"/>
</dbReference>
<keyword evidence="16" id="KW-1133">Transmembrane helix</keyword>
<evidence type="ECO:0000256" key="8">
    <source>
        <dbReference type="ARBA" id="ARBA00022824"/>
    </source>
</evidence>
<evidence type="ECO:0008006" key="19">
    <source>
        <dbReference type="Google" id="ProtNLM"/>
    </source>
</evidence>
<evidence type="ECO:0000313" key="17">
    <source>
        <dbReference type="EnsemblMetazoa" id="GAUT018916-PA"/>
    </source>
</evidence>
<comment type="function">
    <text evidence="2">May be involved in the metabolism of insect hormones and in the breakdown of synthetic insecticides.</text>
</comment>
<evidence type="ECO:0000256" key="15">
    <source>
        <dbReference type="RuleBase" id="RU000461"/>
    </source>
</evidence>
<dbReference type="GO" id="GO:0005789">
    <property type="term" value="C:endoplasmic reticulum membrane"/>
    <property type="evidence" value="ECO:0007669"/>
    <property type="project" value="UniProtKB-SubCell"/>
</dbReference>
<name>A0A1A9UXF2_GLOAU</name>
<evidence type="ECO:0000256" key="12">
    <source>
        <dbReference type="ARBA" id="ARBA00023033"/>
    </source>
</evidence>
<evidence type="ECO:0000256" key="10">
    <source>
        <dbReference type="ARBA" id="ARBA00023002"/>
    </source>
</evidence>
<dbReference type="AlphaFoldDB" id="A0A1A9UXF2"/>
<keyword evidence="7 14" id="KW-0479">Metal-binding</keyword>
<dbReference type="Pfam" id="PF00067">
    <property type="entry name" value="p450"/>
    <property type="match status" value="1"/>
</dbReference>
<dbReference type="Gene3D" id="1.10.630.10">
    <property type="entry name" value="Cytochrome P450"/>
    <property type="match status" value="1"/>
</dbReference>
<keyword evidence="12 15" id="KW-0503">Monooxygenase</keyword>
<dbReference type="InterPro" id="IPR036396">
    <property type="entry name" value="Cyt_P450_sf"/>
</dbReference>
<evidence type="ECO:0000256" key="4">
    <source>
        <dbReference type="ARBA" id="ARBA00004406"/>
    </source>
</evidence>
<dbReference type="InterPro" id="IPR017972">
    <property type="entry name" value="Cyt_P450_CS"/>
</dbReference>
<organism evidence="17 18">
    <name type="scientific">Glossina austeni</name>
    <name type="common">Savannah tsetse fly</name>
    <dbReference type="NCBI Taxonomy" id="7395"/>
    <lineage>
        <taxon>Eukaryota</taxon>
        <taxon>Metazoa</taxon>
        <taxon>Ecdysozoa</taxon>
        <taxon>Arthropoda</taxon>
        <taxon>Hexapoda</taxon>
        <taxon>Insecta</taxon>
        <taxon>Pterygota</taxon>
        <taxon>Neoptera</taxon>
        <taxon>Endopterygota</taxon>
        <taxon>Diptera</taxon>
        <taxon>Brachycera</taxon>
        <taxon>Muscomorpha</taxon>
        <taxon>Hippoboscoidea</taxon>
        <taxon>Glossinidae</taxon>
        <taxon>Glossina</taxon>
    </lineage>
</organism>
<dbReference type="InterPro" id="IPR002401">
    <property type="entry name" value="Cyt_P450_E_grp-I"/>
</dbReference>
<dbReference type="VEuPathDB" id="VectorBase:GAUT018916"/>
<keyword evidence="18" id="KW-1185">Reference proteome</keyword>
<evidence type="ECO:0000313" key="18">
    <source>
        <dbReference type="Proteomes" id="UP000078200"/>
    </source>
</evidence>
<dbReference type="GO" id="GO:0020037">
    <property type="term" value="F:heme binding"/>
    <property type="evidence" value="ECO:0007669"/>
    <property type="project" value="InterPro"/>
</dbReference>
<sequence length="551" mass="63343">MSSMSWKIITNLIAESVLLTKTVKFISGYSPITVFLTAALIVFLVIYNKRRARLVRLIDKIPGPSSLPFLGNAIELNVDHDVSLHHGVVRFRYCDSAALPFEFCVYWHNKSIYSNLPKTMLHTLQPLIRFSSRTPVLNSQKFIDKSRDYDYLQPWLGTGLLTSFGRKWHSRRKILTPAFHFKILDDFIDVFNEQSFILTRKLEREVGSEAFNVFPYVTLCTLDIVCETAMGRSICAQSNSESEYVKAVYGIGEIVQNRQAKVWLHFDTIFRLTRDFKRHRNYINTLHGFSNKVIRERKAELSDNAFNNNTISNVTDGYDDLGKKKRLAFLDLLIQYSKNGAKLSNDDIREEVDTFMFEGHDTTSAAISWTLFLLGCHPEYQERVVEELEAIFGDDRETPATMKNLLDMRYLECCIKDALRLFPSVPMMGRSIGEDVQIGEYLVPAGTTALIMTYMLHRNPRVFPKPEQFNPDNFLPENCIGRHPFAYIPFSAGPRNCIGQKFAILEEKAVISTVLRKFKIEAVDRREDLTLLSELILRPKGGLRVKITKRD</sequence>
<keyword evidence="11 14" id="KW-0408">Iron</keyword>
<protein>
    <recommendedName>
        <fullName evidence="19">Cytochrome P450</fullName>
    </recommendedName>
</protein>
<evidence type="ECO:0000256" key="14">
    <source>
        <dbReference type="PIRSR" id="PIRSR602401-1"/>
    </source>
</evidence>
<dbReference type="InterPro" id="IPR050196">
    <property type="entry name" value="Cytochrome_P450_Monoox"/>
</dbReference>
<dbReference type="PANTHER" id="PTHR24291:SF189">
    <property type="entry name" value="CYTOCHROME P450 4C3-RELATED"/>
    <property type="match status" value="1"/>
</dbReference>
<keyword evidence="6 14" id="KW-0349">Heme</keyword>
<dbReference type="PRINTS" id="PR00385">
    <property type="entry name" value="P450"/>
</dbReference>
<evidence type="ECO:0000256" key="3">
    <source>
        <dbReference type="ARBA" id="ARBA00004174"/>
    </source>
</evidence>
<dbReference type="Proteomes" id="UP000078200">
    <property type="component" value="Unassembled WGS sequence"/>
</dbReference>
<dbReference type="GO" id="GO:0016705">
    <property type="term" value="F:oxidoreductase activity, acting on paired donors, with incorporation or reduction of molecular oxygen"/>
    <property type="evidence" value="ECO:0007669"/>
    <property type="project" value="InterPro"/>
</dbReference>
<dbReference type="PANTHER" id="PTHR24291">
    <property type="entry name" value="CYTOCHROME P450 FAMILY 4"/>
    <property type="match status" value="1"/>
</dbReference>
<comment type="subcellular location">
    <subcellularLocation>
        <location evidence="4">Endoplasmic reticulum membrane</location>
        <topology evidence="4">Peripheral membrane protein</topology>
    </subcellularLocation>
    <subcellularLocation>
        <location evidence="3">Microsome membrane</location>
        <topology evidence="3">Peripheral membrane protein</topology>
    </subcellularLocation>
</comment>
<dbReference type="PROSITE" id="PS00086">
    <property type="entry name" value="CYTOCHROME_P450"/>
    <property type="match status" value="1"/>
</dbReference>
<keyword evidence="10 15" id="KW-0560">Oxidoreductase</keyword>
<dbReference type="SUPFAM" id="SSF48264">
    <property type="entry name" value="Cytochrome P450"/>
    <property type="match status" value="1"/>
</dbReference>
<evidence type="ECO:0000256" key="13">
    <source>
        <dbReference type="ARBA" id="ARBA00023136"/>
    </source>
</evidence>
<dbReference type="GO" id="GO:0004497">
    <property type="term" value="F:monooxygenase activity"/>
    <property type="evidence" value="ECO:0007669"/>
    <property type="project" value="UniProtKB-KW"/>
</dbReference>
<feature type="transmembrane region" description="Helical" evidence="16">
    <location>
        <begin position="26"/>
        <end position="47"/>
    </location>
</feature>